<name>G0J3Y3_CYCMS</name>
<keyword evidence="1" id="KW-0472">Membrane</keyword>
<protein>
    <submittedName>
        <fullName evidence="2">Uncharacterized protein</fullName>
    </submittedName>
</protein>
<keyword evidence="1" id="KW-1133">Transmembrane helix</keyword>
<feature type="transmembrane region" description="Helical" evidence="1">
    <location>
        <begin position="7"/>
        <end position="25"/>
    </location>
</feature>
<keyword evidence="1" id="KW-0812">Transmembrane</keyword>
<dbReference type="HOGENOM" id="CLU_2786953_0_0_10"/>
<evidence type="ECO:0000313" key="3">
    <source>
        <dbReference type="Proteomes" id="UP000001635"/>
    </source>
</evidence>
<organism evidence="2 3">
    <name type="scientific">Cyclobacterium marinum (strain ATCC 25205 / DSM 745 / LMG 13164 / NCIMB 1802)</name>
    <name type="common">Flectobacillus marinus</name>
    <dbReference type="NCBI Taxonomy" id="880070"/>
    <lineage>
        <taxon>Bacteria</taxon>
        <taxon>Pseudomonadati</taxon>
        <taxon>Bacteroidota</taxon>
        <taxon>Cytophagia</taxon>
        <taxon>Cytophagales</taxon>
        <taxon>Cyclobacteriaceae</taxon>
        <taxon>Cyclobacterium</taxon>
    </lineage>
</organism>
<evidence type="ECO:0000256" key="1">
    <source>
        <dbReference type="SAM" id="Phobius"/>
    </source>
</evidence>
<accession>G0J3Y3</accession>
<proteinExistence type="predicted"/>
<dbReference type="KEGG" id="cmr:Cycma_2215"/>
<dbReference type="EMBL" id="CP002955">
    <property type="protein sequence ID" value="AEL25957.1"/>
    <property type="molecule type" value="Genomic_DNA"/>
</dbReference>
<gene>
    <name evidence="2" type="ordered locus">Cycma_2215</name>
</gene>
<keyword evidence="3" id="KW-1185">Reference proteome</keyword>
<reference evidence="3" key="1">
    <citation type="submission" date="2011-07" db="EMBL/GenBank/DDBJ databases">
        <title>The complete genome of Cyclobacterium marinum DSM 745.</title>
        <authorList>
            <person name="Lucas S."/>
            <person name="Han J."/>
            <person name="Lapidus A."/>
            <person name="Bruce D."/>
            <person name="Goodwin L."/>
            <person name="Pitluck S."/>
            <person name="Peters L."/>
            <person name="Kyrpides N."/>
            <person name="Mavromatis K."/>
            <person name="Ivanova N."/>
            <person name="Ovchinnikova G."/>
            <person name="Chertkov O."/>
            <person name="Detter J.C."/>
            <person name="Tapia R."/>
            <person name="Han C."/>
            <person name="Land M."/>
            <person name="Hauser L."/>
            <person name="Markowitz V."/>
            <person name="Cheng J.-F."/>
            <person name="Hugenholtz P."/>
            <person name="Woyke T."/>
            <person name="Wu D."/>
            <person name="Tindall B."/>
            <person name="Schuetze A."/>
            <person name="Brambilla E."/>
            <person name="Klenk H.-P."/>
            <person name="Eisen J.A."/>
        </authorList>
    </citation>
    <scope>NUCLEOTIDE SEQUENCE [LARGE SCALE GENOMIC DNA]</scope>
    <source>
        <strain evidence="3">ATCC 25205 / DSM 745 / LMG 13164 / NCIMB 1802</strain>
    </source>
</reference>
<dbReference type="AlphaFoldDB" id="G0J3Y3"/>
<dbReference type="Proteomes" id="UP000001635">
    <property type="component" value="Chromosome"/>
</dbReference>
<feature type="transmembrane region" description="Helical" evidence="1">
    <location>
        <begin position="37"/>
        <end position="56"/>
    </location>
</feature>
<sequence length="68" mass="8117">MKKLIKIIFSLPFDMIWMSLLFMWLMPFGTFDYSALNFYLCILLAIIIAVITRALLKKYQKDYMAKVK</sequence>
<evidence type="ECO:0000313" key="2">
    <source>
        <dbReference type="EMBL" id="AEL25957.1"/>
    </source>
</evidence>